<dbReference type="InterPro" id="IPR018640">
    <property type="entry name" value="DUF2063"/>
</dbReference>
<protein>
    <submittedName>
        <fullName evidence="3">DUF2063 domain-containing protein</fullName>
    </submittedName>
</protein>
<accession>A0A4Y9VNR1</accession>
<dbReference type="Pfam" id="PF09836">
    <property type="entry name" value="DUF2063"/>
    <property type="match status" value="1"/>
</dbReference>
<dbReference type="OrthoDB" id="4146344at2"/>
<dbReference type="Gene3D" id="3.90.930.50">
    <property type="match status" value="1"/>
</dbReference>
<dbReference type="RefSeq" id="WP_135278599.1">
    <property type="nucleotide sequence ID" value="NZ_PQVH01000013.1"/>
</dbReference>
<evidence type="ECO:0000313" key="4">
    <source>
        <dbReference type="Proteomes" id="UP000297706"/>
    </source>
</evidence>
<keyword evidence="4" id="KW-1185">Reference proteome</keyword>
<proteinExistence type="predicted"/>
<dbReference type="AlphaFoldDB" id="A0A4Y9VNR1"/>
<dbReference type="EMBL" id="PQVH01000013">
    <property type="protein sequence ID" value="TFW70354.1"/>
    <property type="molecule type" value="Genomic_DNA"/>
</dbReference>
<dbReference type="Pfam" id="PF22106">
    <property type="entry name" value="NGO1945_C"/>
    <property type="match status" value="1"/>
</dbReference>
<dbReference type="Gene3D" id="1.10.150.690">
    <property type="entry name" value="DUF2063"/>
    <property type="match status" value="1"/>
</dbReference>
<evidence type="ECO:0000259" key="1">
    <source>
        <dbReference type="Pfam" id="PF09836"/>
    </source>
</evidence>
<organism evidence="3 4">
    <name type="scientific">Methylotenera oryzisoli</name>
    <dbReference type="NCBI Taxonomy" id="2080758"/>
    <lineage>
        <taxon>Bacteria</taxon>
        <taxon>Pseudomonadati</taxon>
        <taxon>Pseudomonadota</taxon>
        <taxon>Betaproteobacteria</taxon>
        <taxon>Nitrosomonadales</taxon>
        <taxon>Methylophilaceae</taxon>
        <taxon>Methylotenera</taxon>
    </lineage>
</organism>
<feature type="domain" description="NGO1945-like C-terminal" evidence="2">
    <location>
        <begin position="147"/>
        <end position="237"/>
    </location>
</feature>
<name>A0A4Y9VNR1_9PROT</name>
<evidence type="ECO:0000313" key="3">
    <source>
        <dbReference type="EMBL" id="TFW70354.1"/>
    </source>
</evidence>
<dbReference type="InterPro" id="IPR054098">
    <property type="entry name" value="NGO1945-like_C"/>
</dbReference>
<feature type="domain" description="Putative DNA-binding" evidence="1">
    <location>
        <begin position="10"/>
        <end position="96"/>
    </location>
</feature>
<gene>
    <name evidence="3" type="ORF">C3Y98_10820</name>
</gene>
<dbReference type="InterPro" id="IPR044922">
    <property type="entry name" value="DUF2063_N_sf"/>
</dbReference>
<comment type="caution">
    <text evidence="3">The sequence shown here is derived from an EMBL/GenBank/DDBJ whole genome shotgun (WGS) entry which is preliminary data.</text>
</comment>
<reference evidence="3 4" key="1">
    <citation type="submission" date="2018-02" db="EMBL/GenBank/DDBJ databases">
        <title>A novel lanthanide dependent methylotroph, Methylotenera sp. La3113.</title>
        <authorList>
            <person name="Lv H."/>
            <person name="Tani A."/>
        </authorList>
    </citation>
    <scope>NUCLEOTIDE SEQUENCE [LARGE SCALE GENOMIC DNA]</scope>
    <source>
        <strain evidence="3 4">La3113</strain>
    </source>
</reference>
<evidence type="ECO:0000259" key="2">
    <source>
        <dbReference type="Pfam" id="PF22106"/>
    </source>
</evidence>
<dbReference type="Proteomes" id="UP000297706">
    <property type="component" value="Unassembled WGS sequence"/>
</dbReference>
<sequence length="250" mass="28425">MTNELPSFQQYQLAFTARLRDTRNQPIPVGVAPERMAIYDEIVFNNLLESVSACFPVARKTIGKADWLKLVRAFLKEHAADSPLFRKIPEEFLAFLQHTNLALPPYLQALCHYEWIELYLSALPAPNHQDVDIHGDIARQVLIFTQTMQLLAYDYAVHKISPRHKPKDKAPTSLLVHRDINDKIKFIELNPMTFKLITLLKSGELTAQQALNMLADELKHPQPQIIMQFGLGVLLDLKNQGIILGTAPQV</sequence>